<accession>A0A6A4R1L3</accession>
<dbReference type="EMBL" id="WOCE01000002">
    <property type="protein sequence ID" value="KAE9620020.1"/>
    <property type="molecule type" value="Genomic_DNA"/>
</dbReference>
<evidence type="ECO:0000313" key="2">
    <source>
        <dbReference type="Proteomes" id="UP000447434"/>
    </source>
</evidence>
<organism evidence="1 2">
    <name type="scientific">Lupinus albus</name>
    <name type="common">White lupine</name>
    <name type="synonym">Lupinus termis</name>
    <dbReference type="NCBI Taxonomy" id="3870"/>
    <lineage>
        <taxon>Eukaryota</taxon>
        <taxon>Viridiplantae</taxon>
        <taxon>Streptophyta</taxon>
        <taxon>Embryophyta</taxon>
        <taxon>Tracheophyta</taxon>
        <taxon>Spermatophyta</taxon>
        <taxon>Magnoliopsida</taxon>
        <taxon>eudicotyledons</taxon>
        <taxon>Gunneridae</taxon>
        <taxon>Pentapetalae</taxon>
        <taxon>rosids</taxon>
        <taxon>fabids</taxon>
        <taxon>Fabales</taxon>
        <taxon>Fabaceae</taxon>
        <taxon>Papilionoideae</taxon>
        <taxon>50 kb inversion clade</taxon>
        <taxon>genistoids sensu lato</taxon>
        <taxon>core genistoids</taxon>
        <taxon>Genisteae</taxon>
        <taxon>Lupinus</taxon>
    </lineage>
</organism>
<dbReference type="OrthoDB" id="24590at2759"/>
<reference evidence="2" key="1">
    <citation type="journal article" date="2020" name="Nat. Commun.">
        <title>Genome sequence of the cluster root forming white lupin.</title>
        <authorList>
            <person name="Hufnagel B."/>
            <person name="Marques A."/>
            <person name="Soriano A."/>
            <person name="Marques L."/>
            <person name="Divol F."/>
            <person name="Doumas P."/>
            <person name="Sallet E."/>
            <person name="Mancinotti D."/>
            <person name="Carrere S."/>
            <person name="Marande W."/>
            <person name="Arribat S."/>
            <person name="Keller J."/>
            <person name="Huneau C."/>
            <person name="Blein T."/>
            <person name="Aime D."/>
            <person name="Laguerre M."/>
            <person name="Taylor J."/>
            <person name="Schubert V."/>
            <person name="Nelson M."/>
            <person name="Geu-Flores F."/>
            <person name="Crespi M."/>
            <person name="Gallardo-Guerrero K."/>
            <person name="Delaux P.-M."/>
            <person name="Salse J."/>
            <person name="Berges H."/>
            <person name="Guyot R."/>
            <person name="Gouzy J."/>
            <person name="Peret B."/>
        </authorList>
    </citation>
    <scope>NUCLEOTIDE SEQUENCE [LARGE SCALE GENOMIC DNA]</scope>
    <source>
        <strain evidence="2">cv. Amiga</strain>
    </source>
</reference>
<evidence type="ECO:0000313" key="1">
    <source>
        <dbReference type="EMBL" id="KAE9620020.1"/>
    </source>
</evidence>
<name>A0A6A4R1L3_LUPAL</name>
<proteinExistence type="predicted"/>
<gene>
    <name evidence="1" type="ORF">Lalb_Chr02g0159371</name>
</gene>
<comment type="caution">
    <text evidence="1">The sequence shown here is derived from an EMBL/GenBank/DDBJ whole genome shotgun (WGS) entry which is preliminary data.</text>
</comment>
<protein>
    <submittedName>
        <fullName evidence="1">Uncharacterized protein</fullName>
    </submittedName>
</protein>
<sequence length="115" mass="13147">MMQCLEVETLKTTDRVVVATKELERVIELVKSMPDVPKQTIDLENGVRDDYECDIEEPITSKTKGPPKGSRLKWGVEVAKKSSHYHFPNFDGTNHDSRNSPNKMKKRIIIDFSIS</sequence>
<keyword evidence="2" id="KW-1185">Reference proteome</keyword>
<dbReference type="Proteomes" id="UP000447434">
    <property type="component" value="Chromosome 2"/>
</dbReference>
<dbReference type="AlphaFoldDB" id="A0A6A4R1L3"/>